<evidence type="ECO:0000256" key="2">
    <source>
        <dbReference type="ARBA" id="ARBA00023001"/>
    </source>
</evidence>
<dbReference type="EMBL" id="JAEINH010000005">
    <property type="protein sequence ID" value="MBI9115021.1"/>
    <property type="molecule type" value="Genomic_DNA"/>
</dbReference>
<keyword evidence="3" id="KW-0326">Glycosidase</keyword>
<dbReference type="RefSeq" id="WP_198733576.1">
    <property type="nucleotide sequence ID" value="NZ_JAEINH010000005.1"/>
</dbReference>
<dbReference type="Gene3D" id="2.60.40.290">
    <property type="match status" value="1"/>
</dbReference>
<evidence type="ECO:0000256" key="3">
    <source>
        <dbReference type="ARBA" id="ARBA00023295"/>
    </source>
</evidence>
<keyword evidence="4" id="KW-0624">Polysaccharide degradation</keyword>
<organism evidence="7 8">
    <name type="scientific">Sanguibacter suaedae</name>
    <dbReference type="NCBI Taxonomy" id="2795737"/>
    <lineage>
        <taxon>Bacteria</taxon>
        <taxon>Bacillati</taxon>
        <taxon>Actinomycetota</taxon>
        <taxon>Actinomycetes</taxon>
        <taxon>Micrococcales</taxon>
        <taxon>Sanguibacteraceae</taxon>
        <taxon>Sanguibacter</taxon>
    </lineage>
</organism>
<comment type="caution">
    <text evidence="7">The sequence shown here is derived from an EMBL/GenBank/DDBJ whole genome shotgun (WGS) entry which is preliminary data.</text>
</comment>
<gene>
    <name evidence="7" type="ORF">JAV76_08350</name>
</gene>
<name>A0A934I699_9MICO</name>
<dbReference type="InterPro" id="IPR001919">
    <property type="entry name" value="CBD2"/>
</dbReference>
<evidence type="ECO:0000256" key="1">
    <source>
        <dbReference type="ARBA" id="ARBA00022801"/>
    </source>
</evidence>
<proteinExistence type="predicted"/>
<evidence type="ECO:0000256" key="4">
    <source>
        <dbReference type="ARBA" id="ARBA00023326"/>
    </source>
</evidence>
<dbReference type="Proteomes" id="UP000602087">
    <property type="component" value="Unassembled WGS sequence"/>
</dbReference>
<dbReference type="SUPFAM" id="SSF49384">
    <property type="entry name" value="Carbohydrate-binding domain"/>
    <property type="match status" value="1"/>
</dbReference>
<evidence type="ECO:0000313" key="8">
    <source>
        <dbReference type="Proteomes" id="UP000602087"/>
    </source>
</evidence>
<dbReference type="GO" id="GO:0030245">
    <property type="term" value="P:cellulose catabolic process"/>
    <property type="evidence" value="ECO:0007669"/>
    <property type="project" value="UniProtKB-KW"/>
</dbReference>
<protein>
    <submittedName>
        <fullName evidence="7">Cellulose binding domain-containing protein</fullName>
    </submittedName>
</protein>
<dbReference type="InterPro" id="IPR018366">
    <property type="entry name" value="CBM2_CS"/>
</dbReference>
<dbReference type="PROSITE" id="PS51173">
    <property type="entry name" value="CBM2"/>
    <property type="match status" value="1"/>
</dbReference>
<dbReference type="Pfam" id="PF00553">
    <property type="entry name" value="CBM_2"/>
    <property type="match status" value="1"/>
</dbReference>
<evidence type="ECO:0000259" key="6">
    <source>
        <dbReference type="PROSITE" id="PS51173"/>
    </source>
</evidence>
<keyword evidence="8" id="KW-1185">Reference proteome</keyword>
<feature type="region of interest" description="Disordered" evidence="5">
    <location>
        <begin position="1"/>
        <end position="37"/>
    </location>
</feature>
<reference evidence="7" key="1">
    <citation type="submission" date="2020-12" db="EMBL/GenBank/DDBJ databases">
        <title>Sanguibacter suaedae sp. nov., isolated from Suaeda aralocaspica.</title>
        <authorList>
            <person name="Ma Q."/>
        </authorList>
    </citation>
    <scope>NUCLEOTIDE SEQUENCE</scope>
    <source>
        <strain evidence="7">YZGR15</strain>
    </source>
</reference>
<feature type="domain" description="CBM2" evidence="6">
    <location>
        <begin position="1"/>
        <end position="37"/>
    </location>
</feature>
<dbReference type="GO" id="GO:0030247">
    <property type="term" value="F:polysaccharide binding"/>
    <property type="evidence" value="ECO:0007669"/>
    <property type="project" value="UniProtKB-UniRule"/>
</dbReference>
<keyword evidence="4" id="KW-0119">Carbohydrate metabolism</keyword>
<dbReference type="InterPro" id="IPR008965">
    <property type="entry name" value="CBM2/CBM3_carb-bd_dom_sf"/>
</dbReference>
<keyword evidence="2" id="KW-0136">Cellulose degradation</keyword>
<dbReference type="InterPro" id="IPR012291">
    <property type="entry name" value="CBM2_carb-bd_dom_sf"/>
</dbReference>
<keyword evidence="1" id="KW-0378">Hydrolase</keyword>
<dbReference type="AlphaFoldDB" id="A0A934I699"/>
<feature type="non-terminal residue" evidence="7">
    <location>
        <position position="1"/>
    </location>
</feature>
<sequence length="37" mass="3642">WNGTLAPGASTTLGFNGTHGGTNTAPTTFTVNGTTCD</sequence>
<dbReference type="GO" id="GO:0004553">
    <property type="term" value="F:hydrolase activity, hydrolyzing O-glycosyl compounds"/>
    <property type="evidence" value="ECO:0007669"/>
    <property type="project" value="InterPro"/>
</dbReference>
<dbReference type="PROSITE" id="PS00561">
    <property type="entry name" value="CBM2_A"/>
    <property type="match status" value="1"/>
</dbReference>
<accession>A0A934I699</accession>
<evidence type="ECO:0000313" key="7">
    <source>
        <dbReference type="EMBL" id="MBI9115021.1"/>
    </source>
</evidence>
<evidence type="ECO:0000256" key="5">
    <source>
        <dbReference type="SAM" id="MobiDB-lite"/>
    </source>
</evidence>